<comment type="function">
    <text evidence="8 10">Specifically methylates the N3 position of the uracil ring of uridine 1498 (m3U1498) in 16S rRNA. Acts on the fully assembled 30S ribosomal subunit.</text>
</comment>
<dbReference type="PANTHER" id="PTHR30027:SF3">
    <property type="entry name" value="16S RRNA (URACIL(1498)-N(3))-METHYLTRANSFERASE"/>
    <property type="match status" value="1"/>
</dbReference>
<proteinExistence type="inferred from homology"/>
<gene>
    <name evidence="13" type="ORF">ACFOUT_18745</name>
</gene>
<dbReference type="Gene3D" id="3.40.1280.10">
    <property type="match status" value="1"/>
</dbReference>
<evidence type="ECO:0000313" key="14">
    <source>
        <dbReference type="Proteomes" id="UP001595814"/>
    </source>
</evidence>
<dbReference type="RefSeq" id="WP_192462917.1">
    <property type="nucleotide sequence ID" value="NZ_JACYFJ010000005.1"/>
</dbReference>
<dbReference type="GO" id="GO:0032259">
    <property type="term" value="P:methylation"/>
    <property type="evidence" value="ECO:0007669"/>
    <property type="project" value="UniProtKB-KW"/>
</dbReference>
<evidence type="ECO:0000256" key="7">
    <source>
        <dbReference type="ARBA" id="ARBA00022691"/>
    </source>
</evidence>
<evidence type="ECO:0000256" key="2">
    <source>
        <dbReference type="ARBA" id="ARBA00005528"/>
    </source>
</evidence>
<dbReference type="GO" id="GO:0008168">
    <property type="term" value="F:methyltransferase activity"/>
    <property type="evidence" value="ECO:0007669"/>
    <property type="project" value="UniProtKB-KW"/>
</dbReference>
<accession>A0ABV8K145</accession>
<dbReference type="InterPro" id="IPR006700">
    <property type="entry name" value="RsmE"/>
</dbReference>
<dbReference type="NCBIfam" id="NF008702">
    <property type="entry name" value="PRK11713.6-1"/>
    <property type="match status" value="1"/>
</dbReference>
<keyword evidence="14" id="KW-1185">Reference proteome</keyword>
<evidence type="ECO:0000256" key="4">
    <source>
        <dbReference type="ARBA" id="ARBA00022552"/>
    </source>
</evidence>
<dbReference type="Proteomes" id="UP001595814">
    <property type="component" value="Unassembled WGS sequence"/>
</dbReference>
<dbReference type="EC" id="2.1.1.193" evidence="10"/>
<dbReference type="InterPro" id="IPR046887">
    <property type="entry name" value="RsmE_PUA-like"/>
</dbReference>
<sequence>MQLFYHPQLDQSVSQFTFPEEESKHIVRVLRKKVGDQLMVTNGKGFLFTTEIISSEPKRCKAQVLKAQKKHQKMHWFHMAVAPTKTNDRFEWFLEKATEIGINEITPIFCEHSERKTVKKERLEKVLLSAMKQSLRTYLPILNDAISYNDFLKKEHSGLLFIAHCEEDEKVELKRRVAPDKDITILIGPEGDFSTQEIKSAKERGFLPVSLGDSRLRTETAALVACTTVNLINNG</sequence>
<reference evidence="14" key="1">
    <citation type="journal article" date="2019" name="Int. J. Syst. Evol. Microbiol.">
        <title>The Global Catalogue of Microorganisms (GCM) 10K type strain sequencing project: providing services to taxonomists for standard genome sequencing and annotation.</title>
        <authorList>
            <consortium name="The Broad Institute Genomics Platform"/>
            <consortium name="The Broad Institute Genome Sequencing Center for Infectious Disease"/>
            <person name="Wu L."/>
            <person name="Ma J."/>
        </authorList>
    </citation>
    <scope>NUCLEOTIDE SEQUENCE [LARGE SCALE GENOMIC DNA]</scope>
    <source>
        <strain evidence="14">CECT 7477</strain>
    </source>
</reference>
<evidence type="ECO:0000256" key="3">
    <source>
        <dbReference type="ARBA" id="ARBA00022490"/>
    </source>
</evidence>
<evidence type="ECO:0000259" key="11">
    <source>
        <dbReference type="Pfam" id="PF04452"/>
    </source>
</evidence>
<evidence type="ECO:0000256" key="5">
    <source>
        <dbReference type="ARBA" id="ARBA00022603"/>
    </source>
</evidence>
<dbReference type="InterPro" id="IPR015947">
    <property type="entry name" value="PUA-like_sf"/>
</dbReference>
<dbReference type="PIRSF" id="PIRSF015601">
    <property type="entry name" value="MTase_slr0722"/>
    <property type="match status" value="1"/>
</dbReference>
<dbReference type="Pfam" id="PF04452">
    <property type="entry name" value="Methyltrans_RNA"/>
    <property type="match status" value="1"/>
</dbReference>
<keyword evidence="4 10" id="KW-0698">rRNA processing</keyword>
<evidence type="ECO:0000256" key="6">
    <source>
        <dbReference type="ARBA" id="ARBA00022679"/>
    </source>
</evidence>
<evidence type="ECO:0000256" key="10">
    <source>
        <dbReference type="PIRNR" id="PIRNR015601"/>
    </source>
</evidence>
<protein>
    <recommendedName>
        <fullName evidence="10">Ribosomal RNA small subunit methyltransferase E</fullName>
        <ecNumber evidence="10">2.1.1.193</ecNumber>
    </recommendedName>
</protein>
<keyword evidence="7 10" id="KW-0949">S-adenosyl-L-methionine</keyword>
<dbReference type="SUPFAM" id="SSF75217">
    <property type="entry name" value="alpha/beta knot"/>
    <property type="match status" value="1"/>
</dbReference>
<dbReference type="EMBL" id="JBHSAW010000025">
    <property type="protein sequence ID" value="MFC4097930.1"/>
    <property type="molecule type" value="Genomic_DNA"/>
</dbReference>
<dbReference type="InterPro" id="IPR029028">
    <property type="entry name" value="Alpha/beta_knot_MTases"/>
</dbReference>
<feature type="domain" description="Ribosomal RNA small subunit methyltransferase E PUA-like" evidence="12">
    <location>
        <begin position="19"/>
        <end position="64"/>
    </location>
</feature>
<keyword evidence="3 10" id="KW-0963">Cytoplasm</keyword>
<keyword evidence="5 10" id="KW-0489">Methyltransferase</keyword>
<dbReference type="PANTHER" id="PTHR30027">
    <property type="entry name" value="RIBOSOMAL RNA SMALL SUBUNIT METHYLTRANSFERASE E"/>
    <property type="match status" value="1"/>
</dbReference>
<dbReference type="SUPFAM" id="SSF88697">
    <property type="entry name" value="PUA domain-like"/>
    <property type="match status" value="1"/>
</dbReference>
<organism evidence="13 14">
    <name type="scientific">Euzebyella saccharophila</name>
    <dbReference type="NCBI Taxonomy" id="679664"/>
    <lineage>
        <taxon>Bacteria</taxon>
        <taxon>Pseudomonadati</taxon>
        <taxon>Bacteroidota</taxon>
        <taxon>Flavobacteriia</taxon>
        <taxon>Flavobacteriales</taxon>
        <taxon>Flavobacteriaceae</taxon>
        <taxon>Euzebyella</taxon>
    </lineage>
</organism>
<evidence type="ECO:0000256" key="1">
    <source>
        <dbReference type="ARBA" id="ARBA00004496"/>
    </source>
</evidence>
<keyword evidence="6 10" id="KW-0808">Transferase</keyword>
<dbReference type="NCBIfam" id="TIGR00046">
    <property type="entry name" value="RsmE family RNA methyltransferase"/>
    <property type="match status" value="1"/>
</dbReference>
<dbReference type="InterPro" id="IPR046886">
    <property type="entry name" value="RsmE_MTase_dom"/>
</dbReference>
<evidence type="ECO:0000256" key="8">
    <source>
        <dbReference type="ARBA" id="ARBA00025699"/>
    </source>
</evidence>
<feature type="domain" description="Ribosomal RNA small subunit methyltransferase E methyltransferase" evidence="11">
    <location>
        <begin position="76"/>
        <end position="229"/>
    </location>
</feature>
<dbReference type="Pfam" id="PF20260">
    <property type="entry name" value="PUA_4"/>
    <property type="match status" value="1"/>
</dbReference>
<dbReference type="CDD" id="cd18084">
    <property type="entry name" value="RsmE-like"/>
    <property type="match status" value="1"/>
</dbReference>
<comment type="catalytic activity">
    <reaction evidence="9 10">
        <text>uridine(1498) in 16S rRNA + S-adenosyl-L-methionine = N(3)-methyluridine(1498) in 16S rRNA + S-adenosyl-L-homocysteine + H(+)</text>
        <dbReference type="Rhea" id="RHEA:42920"/>
        <dbReference type="Rhea" id="RHEA-COMP:10283"/>
        <dbReference type="Rhea" id="RHEA-COMP:10284"/>
        <dbReference type="ChEBI" id="CHEBI:15378"/>
        <dbReference type="ChEBI" id="CHEBI:57856"/>
        <dbReference type="ChEBI" id="CHEBI:59789"/>
        <dbReference type="ChEBI" id="CHEBI:65315"/>
        <dbReference type="ChEBI" id="CHEBI:74502"/>
        <dbReference type="EC" id="2.1.1.193"/>
    </reaction>
</comment>
<name>A0ABV8K145_9FLAO</name>
<dbReference type="InterPro" id="IPR029026">
    <property type="entry name" value="tRNA_m1G_MTases_N"/>
</dbReference>
<evidence type="ECO:0000256" key="9">
    <source>
        <dbReference type="ARBA" id="ARBA00047944"/>
    </source>
</evidence>
<evidence type="ECO:0000259" key="12">
    <source>
        <dbReference type="Pfam" id="PF20260"/>
    </source>
</evidence>
<evidence type="ECO:0000313" key="13">
    <source>
        <dbReference type="EMBL" id="MFC4097930.1"/>
    </source>
</evidence>
<comment type="caution">
    <text evidence="13">The sequence shown here is derived from an EMBL/GenBank/DDBJ whole genome shotgun (WGS) entry which is preliminary data.</text>
</comment>
<dbReference type="Gene3D" id="2.40.240.20">
    <property type="entry name" value="Hypothetical PUA domain-like, domain 1"/>
    <property type="match status" value="1"/>
</dbReference>
<comment type="subcellular location">
    <subcellularLocation>
        <location evidence="1 10">Cytoplasm</location>
    </subcellularLocation>
</comment>
<comment type="similarity">
    <text evidence="2 10">Belongs to the RNA methyltransferase RsmE family.</text>
</comment>